<name>A0AAN9KK49_CLITE</name>
<evidence type="ECO:0000256" key="1">
    <source>
        <dbReference type="SAM" id="MobiDB-lite"/>
    </source>
</evidence>
<dbReference type="EMBL" id="JAYKXN010000001">
    <property type="protein sequence ID" value="KAK7319110.1"/>
    <property type="molecule type" value="Genomic_DNA"/>
</dbReference>
<keyword evidence="3" id="KW-1185">Reference proteome</keyword>
<organism evidence="2 3">
    <name type="scientific">Clitoria ternatea</name>
    <name type="common">Butterfly pea</name>
    <dbReference type="NCBI Taxonomy" id="43366"/>
    <lineage>
        <taxon>Eukaryota</taxon>
        <taxon>Viridiplantae</taxon>
        <taxon>Streptophyta</taxon>
        <taxon>Embryophyta</taxon>
        <taxon>Tracheophyta</taxon>
        <taxon>Spermatophyta</taxon>
        <taxon>Magnoliopsida</taxon>
        <taxon>eudicotyledons</taxon>
        <taxon>Gunneridae</taxon>
        <taxon>Pentapetalae</taxon>
        <taxon>rosids</taxon>
        <taxon>fabids</taxon>
        <taxon>Fabales</taxon>
        <taxon>Fabaceae</taxon>
        <taxon>Papilionoideae</taxon>
        <taxon>50 kb inversion clade</taxon>
        <taxon>NPAAA clade</taxon>
        <taxon>indigoferoid/millettioid clade</taxon>
        <taxon>Phaseoleae</taxon>
        <taxon>Clitoria</taxon>
    </lineage>
</organism>
<feature type="region of interest" description="Disordered" evidence="1">
    <location>
        <begin position="1"/>
        <end position="41"/>
    </location>
</feature>
<proteinExistence type="predicted"/>
<evidence type="ECO:0000313" key="3">
    <source>
        <dbReference type="Proteomes" id="UP001359559"/>
    </source>
</evidence>
<dbReference type="Proteomes" id="UP001359559">
    <property type="component" value="Unassembled WGS sequence"/>
</dbReference>
<gene>
    <name evidence="2" type="ORF">RJT34_03823</name>
</gene>
<protein>
    <submittedName>
        <fullName evidence="2">Uncharacterized protein</fullName>
    </submittedName>
</protein>
<sequence length="245" mass="27233">MAPIGWVRPHPEGEKEKELEKRQSERGVGVDNSLCQDTEAGIGTSVQQALDIERGLNKKEGDFVFSKADAPKKTPKSPPIKENQPNPSKSSLPKANSQISPYHLASPTTSSYPNLPETITLRLSKPAPISIHPKSKSRKFEPINRNKSPSPSSPYFVEYPDDSPPYSIDPIPLSYENVLSKGIQLMLNLKRGRAEDDSHLGTKRRLLQLTDSDFQFLQLDQYGSNEFQFSPMVEEAGLIKPPAQP</sequence>
<evidence type="ECO:0000313" key="2">
    <source>
        <dbReference type="EMBL" id="KAK7319110.1"/>
    </source>
</evidence>
<comment type="caution">
    <text evidence="2">The sequence shown here is derived from an EMBL/GenBank/DDBJ whole genome shotgun (WGS) entry which is preliminary data.</text>
</comment>
<dbReference type="AlphaFoldDB" id="A0AAN9KK49"/>
<feature type="region of interest" description="Disordered" evidence="1">
    <location>
        <begin position="59"/>
        <end position="161"/>
    </location>
</feature>
<reference evidence="2 3" key="1">
    <citation type="submission" date="2024-01" db="EMBL/GenBank/DDBJ databases">
        <title>The genomes of 5 underutilized Papilionoideae crops provide insights into root nodulation and disease resistance.</title>
        <authorList>
            <person name="Yuan L."/>
        </authorList>
    </citation>
    <scope>NUCLEOTIDE SEQUENCE [LARGE SCALE GENOMIC DNA]</scope>
    <source>
        <strain evidence="2">LY-2023</strain>
        <tissue evidence="2">Leaf</tissue>
    </source>
</reference>
<accession>A0AAN9KK49</accession>
<feature type="compositionally biased region" description="Basic and acidic residues" evidence="1">
    <location>
        <begin position="9"/>
        <end position="25"/>
    </location>
</feature>
<feature type="compositionally biased region" description="Polar residues" evidence="1">
    <location>
        <begin position="83"/>
        <end position="113"/>
    </location>
</feature>